<keyword evidence="1" id="KW-0678">Repressor</keyword>
<reference evidence="6 7" key="1">
    <citation type="submission" date="2016-10" db="EMBL/GenBank/DDBJ databases">
        <authorList>
            <person name="de Groot N.N."/>
        </authorList>
    </citation>
    <scope>NUCLEOTIDE SEQUENCE [LARGE SCALE GENOMIC DNA]</scope>
    <source>
        <strain evidence="6 7">DSM 26656</strain>
    </source>
</reference>
<dbReference type="PROSITE" id="PS50932">
    <property type="entry name" value="HTH_LACI_2"/>
    <property type="match status" value="1"/>
</dbReference>
<evidence type="ECO:0000256" key="1">
    <source>
        <dbReference type="ARBA" id="ARBA00022491"/>
    </source>
</evidence>
<keyword evidence="7" id="KW-1185">Reference proteome</keyword>
<dbReference type="Gene3D" id="3.40.50.2300">
    <property type="match status" value="2"/>
</dbReference>
<dbReference type="CDD" id="cd06278">
    <property type="entry name" value="PBP1_LacI-like"/>
    <property type="match status" value="1"/>
</dbReference>
<dbReference type="Gene3D" id="1.10.260.40">
    <property type="entry name" value="lambda repressor-like DNA-binding domains"/>
    <property type="match status" value="1"/>
</dbReference>
<evidence type="ECO:0000256" key="4">
    <source>
        <dbReference type="ARBA" id="ARBA00023163"/>
    </source>
</evidence>
<gene>
    <name evidence="6" type="ORF">SAMN04488115_11868</name>
</gene>
<dbReference type="EMBL" id="FNUY01000018">
    <property type="protein sequence ID" value="SEG81577.1"/>
    <property type="molecule type" value="Genomic_DNA"/>
</dbReference>
<dbReference type="GO" id="GO:0003700">
    <property type="term" value="F:DNA-binding transcription factor activity"/>
    <property type="evidence" value="ECO:0007669"/>
    <property type="project" value="TreeGrafter"/>
</dbReference>
<evidence type="ECO:0000313" key="6">
    <source>
        <dbReference type="EMBL" id="SEG81577.1"/>
    </source>
</evidence>
<dbReference type="GO" id="GO:0000976">
    <property type="term" value="F:transcription cis-regulatory region binding"/>
    <property type="evidence" value="ECO:0007669"/>
    <property type="project" value="TreeGrafter"/>
</dbReference>
<dbReference type="OrthoDB" id="8433438at2"/>
<sequence length="340" mass="36279">MTEHDKPTTPFPSFVNAQEVADRAGVSRSAVSRAFTPGASIAHETRVKVMEAAEQLGYEVNDLARGLLARRSQLVGLIVTEPEQGFRAHLVSALTRSLIQRGRLPVVLNTGRRAEEIAAAQKLLVGYRAEATIVLSGSPPSSVVELARRNGQPLILIGRSEAGADHIRSRNRDAATQAAELFHKAGFTRLGLASSTSGTPSVVEREEAFVAAALGYGITVSIARGDNTDYAGGRMAATAMLAQAAPQAVFCINDLIAFGFIDRMRECGIAVPLDISVIGFDDIPEASWAAYDLTTFRQDPEVLAAQAMALLEHRLAHPHAPPETIEITAPLVLRGSVRTA</sequence>
<dbReference type="CDD" id="cd01392">
    <property type="entry name" value="HTH_LacI"/>
    <property type="match status" value="1"/>
</dbReference>
<dbReference type="RefSeq" id="WP_103875553.1">
    <property type="nucleotide sequence ID" value="NZ_FNUY01000018.1"/>
</dbReference>
<dbReference type="Pfam" id="PF00356">
    <property type="entry name" value="LacI"/>
    <property type="match status" value="1"/>
</dbReference>
<dbReference type="AlphaFoldDB" id="A0A1H6D852"/>
<dbReference type="InterPro" id="IPR028082">
    <property type="entry name" value="Peripla_BP_I"/>
</dbReference>
<evidence type="ECO:0000259" key="5">
    <source>
        <dbReference type="PROSITE" id="PS50932"/>
    </source>
</evidence>
<keyword evidence="4" id="KW-0804">Transcription</keyword>
<evidence type="ECO:0000313" key="7">
    <source>
        <dbReference type="Proteomes" id="UP000236743"/>
    </source>
</evidence>
<dbReference type="SUPFAM" id="SSF47413">
    <property type="entry name" value="lambda repressor-like DNA-binding domains"/>
    <property type="match status" value="1"/>
</dbReference>
<dbReference type="InterPro" id="IPR000843">
    <property type="entry name" value="HTH_LacI"/>
</dbReference>
<dbReference type="PANTHER" id="PTHR30146:SF148">
    <property type="entry name" value="HTH-TYPE TRANSCRIPTIONAL REPRESSOR PURR-RELATED"/>
    <property type="match status" value="1"/>
</dbReference>
<dbReference type="InterPro" id="IPR010982">
    <property type="entry name" value="Lambda_DNA-bd_dom_sf"/>
</dbReference>
<keyword evidence="2" id="KW-0805">Transcription regulation</keyword>
<dbReference type="PANTHER" id="PTHR30146">
    <property type="entry name" value="LACI-RELATED TRANSCRIPTIONAL REPRESSOR"/>
    <property type="match status" value="1"/>
</dbReference>
<keyword evidence="3" id="KW-0238">DNA-binding</keyword>
<evidence type="ECO:0000256" key="2">
    <source>
        <dbReference type="ARBA" id="ARBA00023015"/>
    </source>
</evidence>
<evidence type="ECO:0000256" key="3">
    <source>
        <dbReference type="ARBA" id="ARBA00023125"/>
    </source>
</evidence>
<dbReference type="InterPro" id="IPR046335">
    <property type="entry name" value="LacI/GalR-like_sensor"/>
</dbReference>
<feature type="domain" description="HTH lacI-type" evidence="5">
    <location>
        <begin position="15"/>
        <end position="69"/>
    </location>
</feature>
<protein>
    <submittedName>
        <fullName evidence="6">Transcriptional regulator, LacI family</fullName>
    </submittedName>
</protein>
<organism evidence="6 7">
    <name type="scientific">Bosea lathyri</name>
    <dbReference type="NCBI Taxonomy" id="1036778"/>
    <lineage>
        <taxon>Bacteria</taxon>
        <taxon>Pseudomonadati</taxon>
        <taxon>Pseudomonadota</taxon>
        <taxon>Alphaproteobacteria</taxon>
        <taxon>Hyphomicrobiales</taxon>
        <taxon>Boseaceae</taxon>
        <taxon>Bosea</taxon>
    </lineage>
</organism>
<dbReference type="Proteomes" id="UP000236743">
    <property type="component" value="Unassembled WGS sequence"/>
</dbReference>
<name>A0A1H6D852_9HYPH</name>
<dbReference type="SUPFAM" id="SSF53822">
    <property type="entry name" value="Periplasmic binding protein-like I"/>
    <property type="match status" value="1"/>
</dbReference>
<dbReference type="Pfam" id="PF13377">
    <property type="entry name" value="Peripla_BP_3"/>
    <property type="match status" value="1"/>
</dbReference>
<proteinExistence type="predicted"/>
<dbReference type="SMART" id="SM00354">
    <property type="entry name" value="HTH_LACI"/>
    <property type="match status" value="1"/>
</dbReference>
<accession>A0A1H6D852</accession>